<dbReference type="Gene3D" id="3.40.710.10">
    <property type="entry name" value="DD-peptidase/beta-lactamase superfamily"/>
    <property type="match status" value="1"/>
</dbReference>
<feature type="signal peptide" evidence="8">
    <location>
        <begin position="1"/>
        <end position="33"/>
    </location>
</feature>
<dbReference type="GO" id="GO:0008800">
    <property type="term" value="F:beta-lactamase activity"/>
    <property type="evidence" value="ECO:0007669"/>
    <property type="project" value="UniProtKB-UniRule"/>
</dbReference>
<dbReference type="EMBL" id="JAANCM010000017">
    <property type="protein sequence ID" value="NHT78640.1"/>
    <property type="molecule type" value="Genomic_DNA"/>
</dbReference>
<dbReference type="InterPro" id="IPR012338">
    <property type="entry name" value="Beta-lactam/transpept-like"/>
</dbReference>
<reference evidence="10" key="1">
    <citation type="submission" date="2020-03" db="EMBL/GenBank/DDBJ databases">
        <title>Ferranicluibacter endophyticum gen. nov., sp. nov., a new genus isolated from Rubus ulmifolius Schott. stem.</title>
        <authorList>
            <person name="Roca-Couso R."/>
            <person name="Flores-Felix J.D."/>
            <person name="Igual J.M."/>
            <person name="Rivas R."/>
        </authorList>
    </citation>
    <scope>NUCLEOTIDE SEQUENCE</scope>
    <source>
        <strain evidence="10">CRRU44</strain>
    </source>
</reference>
<comment type="caution">
    <text evidence="10">The sequence shown here is derived from an EMBL/GenBank/DDBJ whole genome shotgun (WGS) entry which is preliminary data.</text>
</comment>
<evidence type="ECO:0000256" key="8">
    <source>
        <dbReference type="SAM" id="SignalP"/>
    </source>
</evidence>
<dbReference type="EC" id="3.5.2.6" evidence="2 7"/>
<keyword evidence="3 8" id="KW-0732">Signal</keyword>
<evidence type="ECO:0000313" key="11">
    <source>
        <dbReference type="Proteomes" id="UP001155840"/>
    </source>
</evidence>
<dbReference type="GO" id="GO:0017001">
    <property type="term" value="P:antibiotic catabolic process"/>
    <property type="evidence" value="ECO:0007669"/>
    <property type="project" value="InterPro"/>
</dbReference>
<dbReference type="InterPro" id="IPR002137">
    <property type="entry name" value="Beta-lactam_class-D_AS"/>
</dbReference>
<feature type="chain" id="PRO_5041451306" description="Beta-lactamase" evidence="8">
    <location>
        <begin position="34"/>
        <end position="293"/>
    </location>
</feature>
<keyword evidence="4 7" id="KW-0378">Hydrolase</keyword>
<protein>
    <recommendedName>
        <fullName evidence="2 7">Beta-lactamase</fullName>
        <ecNumber evidence="2 7">3.5.2.6</ecNumber>
    </recommendedName>
</protein>
<feature type="domain" description="Penicillin-binding protein transpeptidase" evidence="9">
    <location>
        <begin position="47"/>
        <end position="266"/>
    </location>
</feature>
<evidence type="ECO:0000256" key="5">
    <source>
        <dbReference type="ARBA" id="ARBA00023251"/>
    </source>
</evidence>
<feature type="modified residue" description="N6-carboxylysine" evidence="6">
    <location>
        <position position="76"/>
    </location>
</feature>
<evidence type="ECO:0000256" key="3">
    <source>
        <dbReference type="ARBA" id="ARBA00022729"/>
    </source>
</evidence>
<dbReference type="PROSITE" id="PS00337">
    <property type="entry name" value="BETA_LACTAMASE_D"/>
    <property type="match status" value="1"/>
</dbReference>
<dbReference type="NCBIfam" id="NF000270">
    <property type="entry name" value="bla_class_D_alt"/>
    <property type="match status" value="1"/>
</dbReference>
<name>A0AA43ZIR4_9HYPH</name>
<dbReference type="SUPFAM" id="SSF56601">
    <property type="entry name" value="beta-lactamase/transpeptidase-like"/>
    <property type="match status" value="1"/>
</dbReference>
<proteinExistence type="inferred from homology"/>
<evidence type="ECO:0000259" key="9">
    <source>
        <dbReference type="Pfam" id="PF00905"/>
    </source>
</evidence>
<keyword evidence="5 7" id="KW-0046">Antibiotic resistance</keyword>
<keyword evidence="11" id="KW-1185">Reference proteome</keyword>
<dbReference type="Proteomes" id="UP001155840">
    <property type="component" value="Unassembled WGS sequence"/>
</dbReference>
<organism evidence="10 11">
    <name type="scientific">Ferranicluibacter rubi</name>
    <dbReference type="NCBI Taxonomy" id="2715133"/>
    <lineage>
        <taxon>Bacteria</taxon>
        <taxon>Pseudomonadati</taxon>
        <taxon>Pseudomonadota</taxon>
        <taxon>Alphaproteobacteria</taxon>
        <taxon>Hyphomicrobiales</taxon>
        <taxon>Rhizobiaceae</taxon>
        <taxon>Ferranicluibacter</taxon>
    </lineage>
</organism>
<feature type="active site" description="Acyl-ester intermediate" evidence="6">
    <location>
        <position position="73"/>
    </location>
</feature>
<dbReference type="Pfam" id="PF00905">
    <property type="entry name" value="Transpeptidase"/>
    <property type="match status" value="1"/>
</dbReference>
<comment type="catalytic activity">
    <reaction evidence="7">
        <text>a beta-lactam + H2O = a substituted beta-amino acid</text>
        <dbReference type="Rhea" id="RHEA:20401"/>
        <dbReference type="ChEBI" id="CHEBI:15377"/>
        <dbReference type="ChEBI" id="CHEBI:35627"/>
        <dbReference type="ChEBI" id="CHEBI:140347"/>
        <dbReference type="EC" id="3.5.2.6"/>
    </reaction>
</comment>
<evidence type="ECO:0000256" key="1">
    <source>
        <dbReference type="ARBA" id="ARBA00007898"/>
    </source>
</evidence>
<comment type="similarity">
    <text evidence="1 7">Belongs to the class-D beta-lactamase family.</text>
</comment>
<evidence type="ECO:0000256" key="4">
    <source>
        <dbReference type="ARBA" id="ARBA00022801"/>
    </source>
</evidence>
<dbReference type="GO" id="GO:0008658">
    <property type="term" value="F:penicillin binding"/>
    <property type="evidence" value="ECO:0007669"/>
    <property type="project" value="InterPro"/>
</dbReference>
<dbReference type="GO" id="GO:0046677">
    <property type="term" value="P:response to antibiotic"/>
    <property type="evidence" value="ECO:0007669"/>
    <property type="project" value="UniProtKB-UniRule"/>
</dbReference>
<evidence type="ECO:0000256" key="6">
    <source>
        <dbReference type="PIRSR" id="PIRSR602137-50"/>
    </source>
</evidence>
<evidence type="ECO:0000256" key="7">
    <source>
        <dbReference type="RuleBase" id="RU361140"/>
    </source>
</evidence>
<evidence type="ECO:0000256" key="2">
    <source>
        <dbReference type="ARBA" id="ARBA00012865"/>
    </source>
</evidence>
<dbReference type="AlphaFoldDB" id="A0AA43ZIR4"/>
<gene>
    <name evidence="10" type="primary">blaOXA</name>
    <name evidence="10" type="ORF">G8E10_23350</name>
</gene>
<accession>A0AA43ZIR4</accession>
<sequence>MVRAPSHPERKTGLRPLALAFGLFALSSTASFAATAAFAASDVEVTCTIMLDAATGKVLIEEGDCAARTTPASTFKIPLALIGYDTGFLKDEATPVLSYQKGDPDWGGANWLRDTNPADWMRYSVVWYSQRITRDLGRETPERYLKSFQYGNADLSGDPGFDNGLERAWIASSLQVSPREQVAFLRGLVNATLPVGPEAIEKTKRIVESRAVGDWTIHGKTGAAFPRNADRSFDYAHGWGWYVGWAEPNEAKDKAVVFARLIRTREKTKTSPGVLTRDALMAEWPALSKTLRP</sequence>
<dbReference type="InterPro" id="IPR001460">
    <property type="entry name" value="PCN-bd_Tpept"/>
</dbReference>
<evidence type="ECO:0000313" key="10">
    <source>
        <dbReference type="EMBL" id="NHT78640.1"/>
    </source>
</evidence>